<dbReference type="Pfam" id="PF01370">
    <property type="entry name" value="Epimerase"/>
    <property type="match status" value="1"/>
</dbReference>
<comment type="cofactor">
    <cofactor evidence="1">
        <name>NAD(+)</name>
        <dbReference type="ChEBI" id="CHEBI:57540"/>
    </cofactor>
</comment>
<evidence type="ECO:0000256" key="3">
    <source>
        <dbReference type="ARBA" id="ARBA00023027"/>
    </source>
</evidence>
<organism evidence="6 7">
    <name type="scientific">Coprococcus comes</name>
    <dbReference type="NCBI Taxonomy" id="410072"/>
    <lineage>
        <taxon>Bacteria</taxon>
        <taxon>Bacillati</taxon>
        <taxon>Bacillota</taxon>
        <taxon>Clostridia</taxon>
        <taxon>Lachnospirales</taxon>
        <taxon>Lachnospiraceae</taxon>
        <taxon>Coprococcus</taxon>
    </lineage>
</organism>
<dbReference type="EMBL" id="QRIM01000027">
    <property type="protein sequence ID" value="RHG56300.1"/>
    <property type="molecule type" value="Genomic_DNA"/>
</dbReference>
<protein>
    <submittedName>
        <fullName evidence="6">NAD-dependent epimerase/dehydratase family protein</fullName>
    </submittedName>
</protein>
<evidence type="ECO:0000256" key="1">
    <source>
        <dbReference type="ARBA" id="ARBA00001911"/>
    </source>
</evidence>
<comment type="caution">
    <text evidence="6">The sequence shown here is derived from an EMBL/GenBank/DDBJ whole genome shotgun (WGS) entry which is preliminary data.</text>
</comment>
<dbReference type="RefSeq" id="WP_118219585.1">
    <property type="nucleotide sequence ID" value="NZ_QRIM01000027.1"/>
</dbReference>
<dbReference type="GO" id="GO:0042732">
    <property type="term" value="P:D-xylose metabolic process"/>
    <property type="evidence" value="ECO:0007669"/>
    <property type="project" value="InterPro"/>
</dbReference>
<reference evidence="6 7" key="1">
    <citation type="submission" date="2018-08" db="EMBL/GenBank/DDBJ databases">
        <title>A genome reference for cultivated species of the human gut microbiota.</title>
        <authorList>
            <person name="Zou Y."/>
            <person name="Xue W."/>
            <person name="Luo G."/>
        </authorList>
    </citation>
    <scope>NUCLEOTIDE SEQUENCE [LARGE SCALE GENOMIC DNA]</scope>
    <source>
        <strain evidence="6 7">AM22-12LB</strain>
    </source>
</reference>
<keyword evidence="3" id="KW-0520">NAD</keyword>
<dbReference type="PANTHER" id="PTHR43078">
    <property type="entry name" value="UDP-GLUCURONIC ACID DECARBOXYLASE-RELATED"/>
    <property type="match status" value="1"/>
</dbReference>
<evidence type="ECO:0000313" key="6">
    <source>
        <dbReference type="EMBL" id="RHG56300.1"/>
    </source>
</evidence>
<dbReference type="GO" id="GO:0005737">
    <property type="term" value="C:cytoplasm"/>
    <property type="evidence" value="ECO:0007669"/>
    <property type="project" value="TreeGrafter"/>
</dbReference>
<keyword evidence="4" id="KW-0456">Lyase</keyword>
<dbReference type="Proteomes" id="UP000286595">
    <property type="component" value="Unassembled WGS sequence"/>
</dbReference>
<proteinExistence type="predicted"/>
<evidence type="ECO:0000259" key="5">
    <source>
        <dbReference type="Pfam" id="PF01370"/>
    </source>
</evidence>
<dbReference type="GO" id="GO:0048040">
    <property type="term" value="F:UDP-glucuronate decarboxylase activity"/>
    <property type="evidence" value="ECO:0007669"/>
    <property type="project" value="TreeGrafter"/>
</dbReference>
<feature type="domain" description="NAD-dependent epimerase/dehydratase" evidence="5">
    <location>
        <begin position="31"/>
        <end position="276"/>
    </location>
</feature>
<accession>A0A3R6GC76</accession>
<dbReference type="GO" id="GO:0070403">
    <property type="term" value="F:NAD+ binding"/>
    <property type="evidence" value="ECO:0007669"/>
    <property type="project" value="InterPro"/>
</dbReference>
<dbReference type="SUPFAM" id="SSF51735">
    <property type="entry name" value="NAD(P)-binding Rossmann-fold domains"/>
    <property type="match status" value="1"/>
</dbReference>
<evidence type="ECO:0000256" key="4">
    <source>
        <dbReference type="ARBA" id="ARBA00023239"/>
    </source>
</evidence>
<dbReference type="InterPro" id="IPR044516">
    <property type="entry name" value="UXS-like"/>
</dbReference>
<evidence type="ECO:0000313" key="7">
    <source>
        <dbReference type="Proteomes" id="UP000286595"/>
    </source>
</evidence>
<sequence>MNLYKSPTYLQDLDDTISKTNLLSAFHDKSVFITGAGGLICSAIVDLLLRYNERSGESIHVYVGGRKESSILNRFSRYKDSSRLHFIPYDASTPNLFDFHVDYIIHGASNASPAKIQEKPVETMLDNFCGLHELLTYATAQNVQNTVFISSSEIYGTRQFRTDKPFHENEYGFIDLLNPRSSYSVGKRAAETLCASYAYEKNLSVSIVRPGHIYGPTAKKDDNRVASAFAYDASAGKPLVLKSDGSQLRSYCYILDCATAILAVLLRGNRAAAYNISNPNSIISIRTLAELYARYGNVDLVFDLPTEKEQKAFNPMANSSLDSTFLESLGWTPLFDAATGTEHTIKILQEAHEKTDRLMF</sequence>
<dbReference type="InterPro" id="IPR001509">
    <property type="entry name" value="Epimerase_deHydtase"/>
</dbReference>
<dbReference type="AlphaFoldDB" id="A0A3R6GC76"/>
<keyword evidence="2" id="KW-0210">Decarboxylase</keyword>
<dbReference type="InterPro" id="IPR036291">
    <property type="entry name" value="NAD(P)-bd_dom_sf"/>
</dbReference>
<dbReference type="PANTHER" id="PTHR43078:SF6">
    <property type="entry name" value="UDP-GLUCURONIC ACID DECARBOXYLASE 1"/>
    <property type="match status" value="1"/>
</dbReference>
<name>A0A3R6GC76_9FIRM</name>
<dbReference type="Gene3D" id="3.40.50.720">
    <property type="entry name" value="NAD(P)-binding Rossmann-like Domain"/>
    <property type="match status" value="1"/>
</dbReference>
<evidence type="ECO:0000256" key="2">
    <source>
        <dbReference type="ARBA" id="ARBA00022793"/>
    </source>
</evidence>
<gene>
    <name evidence="6" type="ORF">DW252_16105</name>
</gene>